<organism evidence="2 3">
    <name type="scientific">Pisolithus tinctorius Marx 270</name>
    <dbReference type="NCBI Taxonomy" id="870435"/>
    <lineage>
        <taxon>Eukaryota</taxon>
        <taxon>Fungi</taxon>
        <taxon>Dikarya</taxon>
        <taxon>Basidiomycota</taxon>
        <taxon>Agaricomycotina</taxon>
        <taxon>Agaricomycetes</taxon>
        <taxon>Agaricomycetidae</taxon>
        <taxon>Boletales</taxon>
        <taxon>Sclerodermatineae</taxon>
        <taxon>Pisolithaceae</taxon>
        <taxon>Pisolithus</taxon>
    </lineage>
</organism>
<sequence>MSAAYHTKNIERHRTDSFLVRTFDECGRGGERVVIHREQVKAYFDHDRALRFKDNVALDTPVGYHLFRESYSREAKSTARFAFCEVDESGNINIVTPGPPPTEQEVLGDGADLCIREEGMVLNSSQADIVNSLLWDAARQWNEQQQRSHQGYLDRCERRDDRRHRSDPYGDGSSYDRRRSRGFRFSRSSRRLGNPTVTTDPDTREPYAPEHPTAGPSTVADDQHTVGVEGYKEHARRS</sequence>
<name>A0A0C3KL30_PISTI</name>
<dbReference type="InParanoid" id="A0A0C3KL30"/>
<feature type="compositionally biased region" description="Basic residues" evidence="1">
    <location>
        <begin position="178"/>
        <end position="190"/>
    </location>
</feature>
<accession>A0A0C3KL30</accession>
<evidence type="ECO:0000313" key="3">
    <source>
        <dbReference type="Proteomes" id="UP000054217"/>
    </source>
</evidence>
<proteinExistence type="predicted"/>
<evidence type="ECO:0000313" key="2">
    <source>
        <dbReference type="EMBL" id="KIO10297.1"/>
    </source>
</evidence>
<feature type="compositionally biased region" description="Basic and acidic residues" evidence="1">
    <location>
        <begin position="152"/>
        <end position="168"/>
    </location>
</feature>
<dbReference type="Proteomes" id="UP000054217">
    <property type="component" value="Unassembled WGS sequence"/>
</dbReference>
<feature type="region of interest" description="Disordered" evidence="1">
    <location>
        <begin position="144"/>
        <end position="238"/>
    </location>
</feature>
<gene>
    <name evidence="2" type="ORF">M404DRAFT_902391</name>
</gene>
<dbReference type="OrthoDB" id="2702471at2759"/>
<evidence type="ECO:0000256" key="1">
    <source>
        <dbReference type="SAM" id="MobiDB-lite"/>
    </source>
</evidence>
<protein>
    <submittedName>
        <fullName evidence="2">Uncharacterized protein</fullName>
    </submittedName>
</protein>
<dbReference type="HOGENOM" id="CLU_091436_0_0_1"/>
<keyword evidence="3" id="KW-1185">Reference proteome</keyword>
<dbReference type="EMBL" id="KN831952">
    <property type="protein sequence ID" value="KIO10297.1"/>
    <property type="molecule type" value="Genomic_DNA"/>
</dbReference>
<dbReference type="AlphaFoldDB" id="A0A0C3KL30"/>
<reference evidence="3" key="2">
    <citation type="submission" date="2015-01" db="EMBL/GenBank/DDBJ databases">
        <title>Evolutionary Origins and Diversification of the Mycorrhizal Mutualists.</title>
        <authorList>
            <consortium name="DOE Joint Genome Institute"/>
            <consortium name="Mycorrhizal Genomics Consortium"/>
            <person name="Kohler A."/>
            <person name="Kuo A."/>
            <person name="Nagy L.G."/>
            <person name="Floudas D."/>
            <person name="Copeland A."/>
            <person name="Barry K.W."/>
            <person name="Cichocki N."/>
            <person name="Veneault-Fourrey C."/>
            <person name="LaButti K."/>
            <person name="Lindquist E.A."/>
            <person name="Lipzen A."/>
            <person name="Lundell T."/>
            <person name="Morin E."/>
            <person name="Murat C."/>
            <person name="Riley R."/>
            <person name="Ohm R."/>
            <person name="Sun H."/>
            <person name="Tunlid A."/>
            <person name="Henrissat B."/>
            <person name="Grigoriev I.V."/>
            <person name="Hibbett D.S."/>
            <person name="Martin F."/>
        </authorList>
    </citation>
    <scope>NUCLEOTIDE SEQUENCE [LARGE SCALE GENOMIC DNA]</scope>
    <source>
        <strain evidence="3">Marx 270</strain>
    </source>
</reference>
<reference evidence="2 3" key="1">
    <citation type="submission" date="2014-04" db="EMBL/GenBank/DDBJ databases">
        <authorList>
            <consortium name="DOE Joint Genome Institute"/>
            <person name="Kuo A."/>
            <person name="Kohler A."/>
            <person name="Costa M.D."/>
            <person name="Nagy L.G."/>
            <person name="Floudas D."/>
            <person name="Copeland A."/>
            <person name="Barry K.W."/>
            <person name="Cichocki N."/>
            <person name="Veneault-Fourrey C."/>
            <person name="LaButti K."/>
            <person name="Lindquist E.A."/>
            <person name="Lipzen A."/>
            <person name="Lundell T."/>
            <person name="Morin E."/>
            <person name="Murat C."/>
            <person name="Sun H."/>
            <person name="Tunlid A."/>
            <person name="Henrissat B."/>
            <person name="Grigoriev I.V."/>
            <person name="Hibbett D.S."/>
            <person name="Martin F."/>
            <person name="Nordberg H.P."/>
            <person name="Cantor M.N."/>
            <person name="Hua S.X."/>
        </authorList>
    </citation>
    <scope>NUCLEOTIDE SEQUENCE [LARGE SCALE GENOMIC DNA]</scope>
    <source>
        <strain evidence="2 3">Marx 270</strain>
    </source>
</reference>